<dbReference type="CDD" id="cd10537">
    <property type="entry name" value="SET_SETD9"/>
    <property type="match status" value="1"/>
</dbReference>
<sequence length="253" mass="28501">IKTLIQRWNIYKYRFLPWVAVNLSRGDIIPIAQDKLISDDDILQQLIVTFTALKERYNRSPIDKAEVVVNNVLGFQIGQKSSSIKEAGSGVFVTKGNVNTGQVVALYPGTVYLPSDSKFFQSLGNQFMFKCSDNRYIDGKGTGLSKSIFVSCANRDRIGLYEACDTTWIKNTCSCPLNVGQYVNNHTKTKSANVQYQEFDFTSDFPLELRKYIPNVNFDSATDPNFLRSIALISTRDIHSGEELLSSYFTVSH</sequence>
<accession>H2ZDB2</accession>
<dbReference type="Proteomes" id="UP000007875">
    <property type="component" value="Unassembled WGS sequence"/>
</dbReference>
<dbReference type="PANTHER" id="PTHR33524:SF2">
    <property type="entry name" value="SET DOMAIN-CONTAINING PROTEIN 9"/>
    <property type="match status" value="1"/>
</dbReference>
<dbReference type="InParanoid" id="H2ZDB2"/>
<dbReference type="PROSITE" id="PS50280">
    <property type="entry name" value="SET"/>
    <property type="match status" value="1"/>
</dbReference>
<dbReference type="SUPFAM" id="SSF82199">
    <property type="entry name" value="SET domain"/>
    <property type="match status" value="1"/>
</dbReference>
<dbReference type="InterPro" id="IPR001214">
    <property type="entry name" value="SET_dom"/>
</dbReference>
<reference evidence="2" key="3">
    <citation type="submission" date="2025-09" db="UniProtKB">
        <authorList>
            <consortium name="Ensembl"/>
        </authorList>
    </citation>
    <scope>IDENTIFICATION</scope>
</reference>
<proteinExistence type="predicted"/>
<name>H2ZDB2_CIOSA</name>
<dbReference type="AlphaFoldDB" id="H2ZDB2"/>
<dbReference type="InterPro" id="IPR046341">
    <property type="entry name" value="SET_dom_sf"/>
</dbReference>
<reference evidence="3" key="1">
    <citation type="submission" date="2003-08" db="EMBL/GenBank/DDBJ databases">
        <authorList>
            <person name="Birren B."/>
            <person name="Nusbaum C."/>
            <person name="Abebe A."/>
            <person name="Abouelleil A."/>
            <person name="Adekoya E."/>
            <person name="Ait-zahra M."/>
            <person name="Allen N."/>
            <person name="Allen T."/>
            <person name="An P."/>
            <person name="Anderson M."/>
            <person name="Anderson S."/>
            <person name="Arachchi H."/>
            <person name="Armbruster J."/>
            <person name="Bachantsang P."/>
            <person name="Baldwin J."/>
            <person name="Barry A."/>
            <person name="Bayul T."/>
            <person name="Blitshsteyn B."/>
            <person name="Bloom T."/>
            <person name="Blye J."/>
            <person name="Boguslavskiy L."/>
            <person name="Borowsky M."/>
            <person name="Boukhgalter B."/>
            <person name="Brunache A."/>
            <person name="Butler J."/>
            <person name="Calixte N."/>
            <person name="Calvo S."/>
            <person name="Camarata J."/>
            <person name="Campo K."/>
            <person name="Chang J."/>
            <person name="Cheshatsang Y."/>
            <person name="Citroen M."/>
            <person name="Collymore A."/>
            <person name="Considine T."/>
            <person name="Cook A."/>
            <person name="Cooke P."/>
            <person name="Corum B."/>
            <person name="Cuomo C."/>
            <person name="David R."/>
            <person name="Dawoe T."/>
            <person name="Degray S."/>
            <person name="Dodge S."/>
            <person name="Dooley K."/>
            <person name="Dorje P."/>
            <person name="Dorjee K."/>
            <person name="Dorris L."/>
            <person name="Duffey N."/>
            <person name="Dupes A."/>
            <person name="Elkins T."/>
            <person name="Engels R."/>
            <person name="Erickson J."/>
            <person name="Farina A."/>
            <person name="Faro S."/>
            <person name="Ferreira P."/>
            <person name="Fischer H."/>
            <person name="Fitzgerald M."/>
            <person name="Foley K."/>
            <person name="Gage D."/>
            <person name="Galagan J."/>
            <person name="Gearin G."/>
            <person name="Gnerre S."/>
            <person name="Gnirke A."/>
            <person name="Goyette A."/>
            <person name="Graham J."/>
            <person name="Grandbois E."/>
            <person name="Gyaltsen K."/>
            <person name="Hafez N."/>
            <person name="Hagopian D."/>
            <person name="Hagos B."/>
            <person name="Hall J."/>
            <person name="Hatcher B."/>
            <person name="Heller A."/>
            <person name="Higgins H."/>
            <person name="Honan T."/>
            <person name="Horn A."/>
            <person name="Houde N."/>
            <person name="Hughes L."/>
            <person name="Hulme W."/>
            <person name="Husby E."/>
            <person name="Iliev I."/>
            <person name="Jaffe D."/>
            <person name="Jones C."/>
            <person name="Kamal M."/>
            <person name="Kamat A."/>
            <person name="Kamvysselis M."/>
            <person name="Karlsson E."/>
            <person name="Kells C."/>
            <person name="Kieu A."/>
            <person name="Kisner P."/>
            <person name="Kodira C."/>
            <person name="Kulbokas E."/>
            <person name="Labutti K."/>
            <person name="Lama D."/>
            <person name="Landers T."/>
            <person name="Leger J."/>
            <person name="Levine S."/>
            <person name="Lewis D."/>
            <person name="Lewis T."/>
            <person name="Lindblad-toh K."/>
            <person name="Liu X."/>
            <person name="Lokyitsang T."/>
            <person name="Lokyitsang Y."/>
            <person name="Lucien O."/>
            <person name="Lui A."/>
            <person name="Ma L.J."/>
            <person name="Mabbitt R."/>
            <person name="Macdonald J."/>
            <person name="Maclean C."/>
            <person name="Major J."/>
            <person name="Manning J."/>
            <person name="Marabella R."/>
            <person name="Maru K."/>
            <person name="Matthews C."/>
            <person name="Mauceli E."/>
            <person name="Mccarthy M."/>
            <person name="Mcdonough S."/>
            <person name="Mcghee T."/>
            <person name="Meldrim J."/>
            <person name="Meneus L."/>
            <person name="Mesirov J."/>
            <person name="Mihalev A."/>
            <person name="Mihova T."/>
            <person name="Mikkelsen T."/>
            <person name="Mlenga V."/>
            <person name="Moru K."/>
            <person name="Mozes J."/>
            <person name="Mulrain L."/>
            <person name="Munson G."/>
            <person name="Naylor J."/>
            <person name="Newes C."/>
            <person name="Nguyen C."/>
            <person name="Nguyen N."/>
            <person name="Nguyen T."/>
            <person name="Nicol R."/>
            <person name="Nielsen C."/>
            <person name="Nizzari M."/>
            <person name="Norbu C."/>
            <person name="Norbu N."/>
            <person name="O'donnell P."/>
            <person name="Okoawo O."/>
            <person name="O'leary S."/>
            <person name="Omotosho B."/>
            <person name="O'neill K."/>
            <person name="Osman S."/>
            <person name="Parker S."/>
            <person name="Perrin D."/>
            <person name="Phunkhang P."/>
            <person name="Piqani B."/>
            <person name="Purcell S."/>
            <person name="Rachupka T."/>
            <person name="Ramasamy U."/>
            <person name="Rameau R."/>
            <person name="Ray V."/>
            <person name="Raymond C."/>
            <person name="Retta R."/>
            <person name="Richardson S."/>
            <person name="Rise C."/>
            <person name="Rodriguez J."/>
            <person name="Rogers J."/>
            <person name="Rogov P."/>
            <person name="Rutman M."/>
            <person name="Schupbach R."/>
            <person name="Seaman C."/>
            <person name="Settipalli S."/>
            <person name="Sharpe T."/>
            <person name="Sheridan J."/>
            <person name="Sherpa N."/>
            <person name="Shi J."/>
            <person name="Smirnov S."/>
            <person name="Smith C."/>
            <person name="Sougnez C."/>
            <person name="Spencer B."/>
            <person name="Stalker J."/>
            <person name="Stange-thomann N."/>
            <person name="Stavropoulos S."/>
            <person name="Stetson K."/>
            <person name="Stone C."/>
            <person name="Stone S."/>
            <person name="Stubbs M."/>
            <person name="Talamas J."/>
            <person name="Tchuinga P."/>
            <person name="Tenzing P."/>
            <person name="Tesfaye S."/>
            <person name="Theodore J."/>
            <person name="Thoulutsang Y."/>
            <person name="Topham K."/>
            <person name="Towey S."/>
            <person name="Tsamla T."/>
            <person name="Tsomo N."/>
            <person name="Vallee D."/>
            <person name="Vassiliev H."/>
            <person name="Venkataraman V."/>
            <person name="Vinson J."/>
            <person name="Vo A."/>
            <person name="Wade C."/>
            <person name="Wang S."/>
            <person name="Wangchuk T."/>
            <person name="Wangdi T."/>
            <person name="Whittaker C."/>
            <person name="Wilkinson J."/>
            <person name="Wu Y."/>
            <person name="Wyman D."/>
            <person name="Yadav S."/>
            <person name="Yang S."/>
            <person name="Yang X."/>
            <person name="Yeager S."/>
            <person name="Yee E."/>
            <person name="Young G."/>
            <person name="Zainoun J."/>
            <person name="Zembeck L."/>
            <person name="Zimmer A."/>
            <person name="Zody M."/>
            <person name="Lander E."/>
        </authorList>
    </citation>
    <scope>NUCLEOTIDE SEQUENCE [LARGE SCALE GENOMIC DNA]</scope>
</reference>
<dbReference type="GeneTree" id="ENSGT00390000001437"/>
<dbReference type="eggNOG" id="ENOG502QVIC">
    <property type="taxonomic scope" value="Eukaryota"/>
</dbReference>
<dbReference type="PANTHER" id="PTHR33524">
    <property type="entry name" value="C5ORF35"/>
    <property type="match status" value="1"/>
</dbReference>
<keyword evidence="3" id="KW-1185">Reference proteome</keyword>
<evidence type="ECO:0000313" key="2">
    <source>
        <dbReference type="Ensembl" id="ENSCSAVP00000015578.1"/>
    </source>
</evidence>
<dbReference type="OMA" id="YQPYEPI"/>
<evidence type="ECO:0000313" key="3">
    <source>
        <dbReference type="Proteomes" id="UP000007875"/>
    </source>
</evidence>
<feature type="domain" description="SET" evidence="1">
    <location>
        <begin position="75"/>
        <end position="249"/>
    </location>
</feature>
<dbReference type="Ensembl" id="ENSCSAVT00000015756.1">
    <property type="protein sequence ID" value="ENSCSAVP00000015578.1"/>
    <property type="gene ID" value="ENSCSAVG00000009148.1"/>
</dbReference>
<dbReference type="HOGENOM" id="CLU_930547_0_0_1"/>
<reference evidence="2" key="2">
    <citation type="submission" date="2025-08" db="UniProtKB">
        <authorList>
            <consortium name="Ensembl"/>
        </authorList>
    </citation>
    <scope>IDENTIFICATION</scope>
</reference>
<protein>
    <recommendedName>
        <fullName evidence="1">SET domain-containing protein</fullName>
    </recommendedName>
</protein>
<organism evidence="2 3">
    <name type="scientific">Ciona savignyi</name>
    <name type="common">Pacific transparent sea squirt</name>
    <dbReference type="NCBI Taxonomy" id="51511"/>
    <lineage>
        <taxon>Eukaryota</taxon>
        <taxon>Metazoa</taxon>
        <taxon>Chordata</taxon>
        <taxon>Tunicata</taxon>
        <taxon>Ascidiacea</taxon>
        <taxon>Phlebobranchia</taxon>
        <taxon>Cionidae</taxon>
        <taxon>Ciona</taxon>
    </lineage>
</organism>
<evidence type="ECO:0000259" key="1">
    <source>
        <dbReference type="PROSITE" id="PS50280"/>
    </source>
</evidence>
<dbReference type="InterPro" id="IPR040415">
    <property type="entry name" value="SETD9"/>
</dbReference>
<dbReference type="Gene3D" id="2.170.270.10">
    <property type="entry name" value="SET domain"/>
    <property type="match status" value="1"/>
</dbReference>